<dbReference type="AlphaFoldDB" id="A4UAN3"/>
<geneLocation type="mitochondrion" evidence="12"/>
<evidence type="ECO:0000256" key="10">
    <source>
        <dbReference type="RuleBase" id="RU000473"/>
    </source>
</evidence>
<name>A4UAN3_PRIPA</name>
<protein>
    <recommendedName>
        <fullName evidence="3 10">NADH-ubiquinone oxidoreductase chain 1</fullName>
        <ecNumber evidence="10">7.1.1.2</ecNumber>
    </recommendedName>
</protein>
<accession>A4UAN3</accession>
<dbReference type="EMBL" id="DQ885146">
    <property type="protein sequence ID" value="ABJ99576.1"/>
    <property type="molecule type" value="Genomic_DNA"/>
</dbReference>
<keyword evidence="6 11" id="KW-1133">Transmembrane helix</keyword>
<keyword evidence="9" id="KW-0520">NAD</keyword>
<dbReference type="InterPro" id="IPR001694">
    <property type="entry name" value="NADH_UbQ_OxRdtase_su1/FPO"/>
</dbReference>
<evidence type="ECO:0000256" key="6">
    <source>
        <dbReference type="ARBA" id="ARBA00022989"/>
    </source>
</evidence>
<feature type="transmembrane region" description="Helical" evidence="11">
    <location>
        <begin position="71"/>
        <end position="90"/>
    </location>
</feature>
<dbReference type="PANTHER" id="PTHR11432">
    <property type="entry name" value="NADH DEHYDROGENASE SUBUNIT 1"/>
    <property type="match status" value="1"/>
</dbReference>
<sequence>MILILLMVILMMVFIVQSIAFITLYERHLLGSSQNRLGPTKVSFMGILQAIMDGVKLLKKEQLTPLNSAEISFLLVPGISFIVMYLEWFTLPYMFSFLSFEYSILFFLCLIGFSVYTTLISGVVSKSKYGMIGAIRASSQSISYEIAFSLYVLCVVIHNSMFSFFSSFSLSLLIIYIPFLIMIIAELNRAPFDFSEGESELVSGYNVEFASVAFVLLFLSEYGSLIFFSVLSSVMFFDFSIICSYLIFSLLIFIRSSYPRYRYDMMMSLFWFKLLPISLILLMFYALMFYY</sequence>
<feature type="transmembrane region" description="Helical" evidence="11">
    <location>
        <begin position="144"/>
        <end position="162"/>
    </location>
</feature>
<comment type="catalytic activity">
    <reaction evidence="10">
        <text>a ubiquinone + NADH + 5 H(+)(in) = a ubiquinol + NAD(+) + 4 H(+)(out)</text>
        <dbReference type="Rhea" id="RHEA:29091"/>
        <dbReference type="Rhea" id="RHEA-COMP:9565"/>
        <dbReference type="Rhea" id="RHEA-COMP:9566"/>
        <dbReference type="ChEBI" id="CHEBI:15378"/>
        <dbReference type="ChEBI" id="CHEBI:16389"/>
        <dbReference type="ChEBI" id="CHEBI:17976"/>
        <dbReference type="ChEBI" id="CHEBI:57540"/>
        <dbReference type="ChEBI" id="CHEBI:57945"/>
        <dbReference type="EC" id="7.1.1.2"/>
    </reaction>
</comment>
<feature type="transmembrane region" description="Helical" evidence="11">
    <location>
        <begin position="209"/>
        <end position="230"/>
    </location>
</feature>
<evidence type="ECO:0000256" key="3">
    <source>
        <dbReference type="ARBA" id="ARBA00021009"/>
    </source>
</evidence>
<dbReference type="InterPro" id="IPR018086">
    <property type="entry name" value="NADH_UbQ_OxRdtase_su1_CS"/>
</dbReference>
<feature type="transmembrane region" description="Helical" evidence="11">
    <location>
        <begin position="236"/>
        <end position="258"/>
    </location>
</feature>
<dbReference type="Pfam" id="PF00146">
    <property type="entry name" value="NADHdh"/>
    <property type="match status" value="1"/>
</dbReference>
<dbReference type="EC" id="7.1.1.2" evidence="10"/>
<evidence type="ECO:0000256" key="9">
    <source>
        <dbReference type="RuleBase" id="RU000471"/>
    </source>
</evidence>
<evidence type="ECO:0000256" key="11">
    <source>
        <dbReference type="SAM" id="Phobius"/>
    </source>
</evidence>
<comment type="subcellular location">
    <subcellularLocation>
        <location evidence="1">Membrane</location>
        <topology evidence="1">Multi-pass membrane protein</topology>
    </subcellularLocation>
    <subcellularLocation>
        <location evidence="9">Mitochondrion inner membrane</location>
        <topology evidence="9">Multi-pass membrane protein</topology>
    </subcellularLocation>
</comment>
<comment type="similarity">
    <text evidence="2 9">Belongs to the complex I subunit 1 family.</text>
</comment>
<evidence type="ECO:0000313" key="12">
    <source>
        <dbReference type="EMBL" id="ABJ99576.1"/>
    </source>
</evidence>
<evidence type="ECO:0000256" key="2">
    <source>
        <dbReference type="ARBA" id="ARBA00010535"/>
    </source>
</evidence>
<feature type="transmembrane region" description="Helical" evidence="11">
    <location>
        <begin position="102"/>
        <end position="124"/>
    </location>
</feature>
<dbReference type="GO" id="GO:0008137">
    <property type="term" value="F:NADH dehydrogenase (ubiquinone) activity"/>
    <property type="evidence" value="ECO:0007669"/>
    <property type="project" value="UniProtKB-EC"/>
</dbReference>
<evidence type="ECO:0000256" key="1">
    <source>
        <dbReference type="ARBA" id="ARBA00004141"/>
    </source>
</evidence>
<feature type="transmembrane region" description="Helical" evidence="11">
    <location>
        <begin position="270"/>
        <end position="290"/>
    </location>
</feature>
<evidence type="ECO:0000256" key="7">
    <source>
        <dbReference type="ARBA" id="ARBA00023075"/>
    </source>
</evidence>
<keyword evidence="5 9" id="KW-0812">Transmembrane</keyword>
<proteinExistence type="inferred from homology"/>
<keyword evidence="7 10" id="KW-0830">Ubiquinone</keyword>
<dbReference type="GO" id="GO:0005743">
    <property type="term" value="C:mitochondrial inner membrane"/>
    <property type="evidence" value="ECO:0007669"/>
    <property type="project" value="UniProtKB-SubCell"/>
</dbReference>
<evidence type="ECO:0000256" key="4">
    <source>
        <dbReference type="ARBA" id="ARBA00022448"/>
    </source>
</evidence>
<feature type="transmembrane region" description="Helical" evidence="11">
    <location>
        <begin position="168"/>
        <end position="188"/>
    </location>
</feature>
<dbReference type="PROSITE" id="PS00667">
    <property type="entry name" value="COMPLEX1_ND1_1"/>
    <property type="match status" value="1"/>
</dbReference>
<dbReference type="PROSITE" id="PS00668">
    <property type="entry name" value="COMPLEX1_ND1_2"/>
    <property type="match status" value="1"/>
</dbReference>
<keyword evidence="4" id="KW-0813">Transport</keyword>
<organism evidence="12">
    <name type="scientific">Pristionchus pacificus</name>
    <name type="common">Parasitic nematode worm</name>
    <dbReference type="NCBI Taxonomy" id="54126"/>
    <lineage>
        <taxon>Eukaryota</taxon>
        <taxon>Metazoa</taxon>
        <taxon>Ecdysozoa</taxon>
        <taxon>Nematoda</taxon>
        <taxon>Chromadorea</taxon>
        <taxon>Rhabditida</taxon>
        <taxon>Rhabditina</taxon>
        <taxon>Diplogasteromorpha</taxon>
        <taxon>Diplogasteroidea</taxon>
        <taxon>Neodiplogasteridae</taxon>
        <taxon>Pristionchus</taxon>
    </lineage>
</organism>
<keyword evidence="10 12" id="KW-0496">Mitochondrion</keyword>
<dbReference type="PANTHER" id="PTHR11432:SF3">
    <property type="entry name" value="NADH-UBIQUINONE OXIDOREDUCTASE CHAIN 1"/>
    <property type="match status" value="1"/>
</dbReference>
<evidence type="ECO:0000256" key="8">
    <source>
        <dbReference type="ARBA" id="ARBA00023136"/>
    </source>
</evidence>
<keyword evidence="8 11" id="KW-0472">Membrane</keyword>
<gene>
    <name evidence="12" type="primary">ND1</name>
</gene>
<evidence type="ECO:0000256" key="5">
    <source>
        <dbReference type="ARBA" id="ARBA00022692"/>
    </source>
</evidence>
<reference evidence="12" key="1">
    <citation type="journal article" date="2007" name="Mol. Ecol.">
        <title>Distinct patterns of genetic variation in Pristionchus pacificus and Caenorhabditis elegans, two partially selfing nematodes with cosmopolitan distribution.</title>
        <authorList>
            <person name="Zauner H."/>
            <person name="Mayer W.E."/>
            <person name="Herrmann M."/>
            <person name="Weller A."/>
            <person name="Erwig M."/>
            <person name="Sommer R.J."/>
        </authorList>
    </citation>
    <scope>NUCLEOTIDE SEQUENCE</scope>
    <source>
        <strain evidence="12">RS5200</strain>
    </source>
</reference>